<dbReference type="NCBIfam" id="NF045942">
    <property type="entry name" value="PolPhglucPhase"/>
    <property type="match status" value="1"/>
</dbReference>
<comment type="caution">
    <text evidence="2">The sequence shown here is derived from an EMBL/GenBank/DDBJ whole genome shotgun (WGS) entry which is preliminary data.</text>
</comment>
<organism evidence="2">
    <name type="scientific">Caldilinea aerophila</name>
    <dbReference type="NCBI Taxonomy" id="133453"/>
    <lineage>
        <taxon>Bacteria</taxon>
        <taxon>Bacillati</taxon>
        <taxon>Chloroflexota</taxon>
        <taxon>Caldilineae</taxon>
        <taxon>Caldilineales</taxon>
        <taxon>Caldilineaceae</taxon>
        <taxon>Caldilinea</taxon>
    </lineage>
</organism>
<dbReference type="EMBL" id="DSMG01000165">
    <property type="protein sequence ID" value="HDX32957.1"/>
    <property type="molecule type" value="Genomic_DNA"/>
</dbReference>
<sequence>MQILGIDIGGSGIKGRLVDVERGELLGERHRIATPKPSTPAAVADVVARMVRHFNYSGPVGITFPAIVQHGVTLSAANVDPSWIGASAQQIFAEATGLPVYVLNDADAAGVAEMTFGAGREFHQGVVILLTFGTGIGSAIFLDGKLLPNTEFGHVPMPTKGIDAEHYCSDKIRKELDLKWPAWAKRVDAYLKLMELLFSPDVFIIGGGVSKKFDKFAPYLQRRARIVPAQLLNEAGIVGAAMMASRELVVQ</sequence>
<reference evidence="2" key="1">
    <citation type="journal article" date="2020" name="mSystems">
        <title>Genome- and Community-Level Interaction Insights into Carbon Utilization and Element Cycling Functions of Hydrothermarchaeota in Hydrothermal Sediment.</title>
        <authorList>
            <person name="Zhou Z."/>
            <person name="Liu Y."/>
            <person name="Xu W."/>
            <person name="Pan J."/>
            <person name="Luo Z.H."/>
            <person name="Li M."/>
        </authorList>
    </citation>
    <scope>NUCLEOTIDE SEQUENCE [LARGE SCALE GENOMIC DNA]</scope>
    <source>
        <strain evidence="2">SpSt-289</strain>
    </source>
</reference>
<evidence type="ECO:0000313" key="2">
    <source>
        <dbReference type="EMBL" id="HDX32957.1"/>
    </source>
</evidence>
<dbReference type="InterPro" id="IPR000600">
    <property type="entry name" value="ROK"/>
</dbReference>
<dbReference type="SUPFAM" id="SSF53067">
    <property type="entry name" value="Actin-like ATPase domain"/>
    <property type="match status" value="1"/>
</dbReference>
<protein>
    <submittedName>
        <fullName evidence="2">ROK family protein</fullName>
    </submittedName>
</protein>
<dbReference type="PANTHER" id="PTHR18964:SF146">
    <property type="entry name" value="POLYPHOSPHATE GLUCOKINASE"/>
    <property type="match status" value="1"/>
</dbReference>
<dbReference type="PANTHER" id="PTHR18964">
    <property type="entry name" value="ROK (REPRESSOR, ORF, KINASE) FAMILY"/>
    <property type="match status" value="1"/>
</dbReference>
<evidence type="ECO:0000256" key="1">
    <source>
        <dbReference type="ARBA" id="ARBA00006479"/>
    </source>
</evidence>
<comment type="similarity">
    <text evidence="1">Belongs to the ROK (NagC/XylR) family.</text>
</comment>
<dbReference type="Gene3D" id="3.30.420.40">
    <property type="match status" value="2"/>
</dbReference>
<accession>A0A7C1FHJ3</accession>
<dbReference type="CDD" id="cd24058">
    <property type="entry name" value="ASKHA_NBD_ROK_PPGK"/>
    <property type="match status" value="1"/>
</dbReference>
<dbReference type="InterPro" id="IPR043129">
    <property type="entry name" value="ATPase_NBD"/>
</dbReference>
<dbReference type="AlphaFoldDB" id="A0A7C1FHJ3"/>
<gene>
    <name evidence="2" type="ORF">ENQ20_15925</name>
</gene>
<dbReference type="Pfam" id="PF00480">
    <property type="entry name" value="ROK"/>
    <property type="match status" value="1"/>
</dbReference>
<proteinExistence type="inferred from homology"/>
<name>A0A7C1FHJ3_9CHLR</name>